<dbReference type="InterPro" id="IPR014030">
    <property type="entry name" value="Ketoacyl_synth_N"/>
</dbReference>
<dbReference type="Pfam" id="PF00109">
    <property type="entry name" value="ketoacyl-synt"/>
    <property type="match status" value="1"/>
</dbReference>
<evidence type="ECO:0000256" key="16">
    <source>
        <dbReference type="RuleBase" id="RU003694"/>
    </source>
</evidence>
<dbReference type="InterPro" id="IPR020841">
    <property type="entry name" value="PKS_Beta-ketoAc_synthase_dom"/>
</dbReference>
<dbReference type="GO" id="GO:0004315">
    <property type="term" value="F:3-oxoacyl-[acyl-carrier-protein] synthase activity"/>
    <property type="evidence" value="ECO:0007669"/>
    <property type="project" value="UniProtKB-UniRule"/>
</dbReference>
<dbReference type="NCBIfam" id="NF005589">
    <property type="entry name" value="PRK07314.1"/>
    <property type="match status" value="1"/>
</dbReference>
<comment type="caution">
    <text evidence="18">The sequence shown here is derived from an EMBL/GenBank/DDBJ whole genome shotgun (WGS) entry which is preliminary data.</text>
</comment>
<dbReference type="InterPro" id="IPR014031">
    <property type="entry name" value="Ketoacyl_synth_C"/>
</dbReference>
<dbReference type="InterPro" id="IPR017568">
    <property type="entry name" value="3-oxoacyl-ACP_synth-2"/>
</dbReference>
<keyword evidence="8" id="KW-0443">Lipid metabolism</keyword>
<proteinExistence type="inferred from homology"/>
<dbReference type="PROSITE" id="PS52004">
    <property type="entry name" value="KS3_2"/>
    <property type="match status" value="1"/>
</dbReference>
<comment type="pathway">
    <text evidence="1 14">Lipid metabolism; fatty acid biosynthesis.</text>
</comment>
<dbReference type="FunFam" id="3.40.47.10:FF:000009">
    <property type="entry name" value="3-oxoacyl-[acyl-carrier-protein] synthase 2"/>
    <property type="match status" value="1"/>
</dbReference>
<accession>A0A0P8W7A3</accession>
<evidence type="ECO:0000313" key="18">
    <source>
        <dbReference type="EMBL" id="KPU43943.1"/>
    </source>
</evidence>
<dbReference type="InterPro" id="IPR016039">
    <property type="entry name" value="Thiolase-like"/>
</dbReference>
<evidence type="ECO:0000256" key="12">
    <source>
        <dbReference type="ARBA" id="ARBA00047318"/>
    </source>
</evidence>
<dbReference type="PATRIC" id="fig|36849.3.peg.2226"/>
<dbReference type="SMART" id="SM00825">
    <property type="entry name" value="PKS_KS"/>
    <property type="match status" value="1"/>
</dbReference>
<evidence type="ECO:0000256" key="7">
    <source>
        <dbReference type="ARBA" id="ARBA00022832"/>
    </source>
</evidence>
<evidence type="ECO:0000256" key="8">
    <source>
        <dbReference type="ARBA" id="ARBA00023098"/>
    </source>
</evidence>
<evidence type="ECO:0000256" key="15">
    <source>
        <dbReference type="PIRSR" id="PIRSR000447-1"/>
    </source>
</evidence>
<dbReference type="RefSeq" id="WP_054875154.1">
    <property type="nucleotide sequence ID" value="NZ_LKET01000032.1"/>
</dbReference>
<evidence type="ECO:0000256" key="6">
    <source>
        <dbReference type="ARBA" id="ARBA00022679"/>
    </source>
</evidence>
<keyword evidence="10 14" id="KW-0012">Acyltransferase</keyword>
<dbReference type="SUPFAM" id="SSF53901">
    <property type="entry name" value="Thiolase-like"/>
    <property type="match status" value="2"/>
</dbReference>
<keyword evidence="19" id="KW-1185">Reference proteome</keyword>
<dbReference type="GO" id="GO:0006633">
    <property type="term" value="P:fatty acid biosynthetic process"/>
    <property type="evidence" value="ECO:0007669"/>
    <property type="project" value="UniProtKB-UniRule"/>
</dbReference>
<evidence type="ECO:0000256" key="9">
    <source>
        <dbReference type="ARBA" id="ARBA00023160"/>
    </source>
</evidence>
<sequence>MKKRVVVTGLGALSPLGIGTEELWKGLKNGKSGVSYITRFDATDYPARIAAEVKGFDAENFMDKKEAKRMDRFTQFAVAASKMALGDAEINNLEPSRTGVILGCGIGGMETMEDQYNTLFTKGHKRISPFFVPMMIGNMAAGQVAMAFNAQGINETIVTACASGTNAIGDAFRVIERGDADIVITGGTEASITPIAVAGFCSLKALSTRNDEPSKASRPFDKDRDGFVMGEGAGILILEELEHALKRGAKIYAEVAGYGSSCDAYHMTSPAPGGEFAAQAMKKAIEDAGITPKYVDYINAHGTSTELNDKFETQAIKLVFEDHADKVAISSTKSMTGHLLGAAGGIEGVIMALAIKNSFAPPTINYENQDEECTLDYIPNAGRDMKINYAMSNSFGFGGHNAVIIFKNY</sequence>
<dbReference type="InterPro" id="IPR018201">
    <property type="entry name" value="Ketoacyl_synth_AS"/>
</dbReference>
<dbReference type="NCBIfam" id="TIGR03150">
    <property type="entry name" value="fabF"/>
    <property type="match status" value="1"/>
</dbReference>
<dbReference type="PANTHER" id="PTHR11712">
    <property type="entry name" value="POLYKETIDE SYNTHASE-RELATED"/>
    <property type="match status" value="1"/>
</dbReference>
<dbReference type="Proteomes" id="UP000050326">
    <property type="component" value="Unassembled WGS sequence"/>
</dbReference>
<comment type="similarity">
    <text evidence="2 14 16">Belongs to the thiolase-like superfamily. Beta-ketoacyl-ACP synthases family.</text>
</comment>
<dbReference type="NCBIfam" id="NF004970">
    <property type="entry name" value="PRK06333.1"/>
    <property type="match status" value="1"/>
</dbReference>
<evidence type="ECO:0000256" key="3">
    <source>
        <dbReference type="ARBA" id="ARBA00012356"/>
    </source>
</evidence>
<dbReference type="UniPathway" id="UPA00094"/>
<dbReference type="EC" id="2.3.1.179" evidence="3 14"/>
<evidence type="ECO:0000256" key="4">
    <source>
        <dbReference type="ARBA" id="ARBA00014657"/>
    </source>
</evidence>
<dbReference type="PANTHER" id="PTHR11712:SF336">
    <property type="entry name" value="3-OXOACYL-[ACYL-CARRIER-PROTEIN] SYNTHASE, MITOCHONDRIAL"/>
    <property type="match status" value="1"/>
</dbReference>
<comment type="function">
    <text evidence="11 14">Involved in the type II fatty acid elongation cycle. Catalyzes the elongation of a wide range of acyl-ACP by the addition of two carbons from malonyl-ACP to an acyl acceptor. Can efficiently catalyze the conversion of palmitoleoyl-ACP (cis-hexadec-9-enoyl-ACP) to cis-vaccenoyl-ACP (cis-octadec-11-enoyl-ACP), an essential step in the thermal regulation of fatty acid composition.</text>
</comment>
<dbReference type="PROSITE" id="PS00606">
    <property type="entry name" value="KS3_1"/>
    <property type="match status" value="1"/>
</dbReference>
<dbReference type="GO" id="GO:0005829">
    <property type="term" value="C:cytosol"/>
    <property type="evidence" value="ECO:0007669"/>
    <property type="project" value="TreeGrafter"/>
</dbReference>
<dbReference type="OrthoDB" id="9808669at2"/>
<keyword evidence="6 14" id="KW-0808">Transferase</keyword>
<keyword evidence="7" id="KW-0276">Fatty acid metabolism</keyword>
<evidence type="ECO:0000256" key="1">
    <source>
        <dbReference type="ARBA" id="ARBA00005194"/>
    </source>
</evidence>
<dbReference type="EMBL" id="LKET01000032">
    <property type="protein sequence ID" value="KPU43943.1"/>
    <property type="molecule type" value="Genomic_DNA"/>
</dbReference>
<dbReference type="STRING" id="36849.OXPF_21080"/>
<keyword evidence="9 14" id="KW-0275">Fatty acid biosynthesis</keyword>
<dbReference type="Gene3D" id="3.40.47.10">
    <property type="match status" value="1"/>
</dbReference>
<evidence type="ECO:0000256" key="5">
    <source>
        <dbReference type="ARBA" id="ARBA00022516"/>
    </source>
</evidence>
<protein>
    <recommendedName>
        <fullName evidence="4 14">3-oxoacyl-[acyl-carrier-protein] synthase 2</fullName>
        <ecNumber evidence="3 14">2.3.1.179</ecNumber>
    </recommendedName>
</protein>
<evidence type="ECO:0000256" key="11">
    <source>
        <dbReference type="ARBA" id="ARBA00024006"/>
    </source>
</evidence>
<feature type="domain" description="Ketosynthase family 3 (KS3)" evidence="17">
    <location>
        <begin position="2"/>
        <end position="408"/>
    </location>
</feature>
<dbReference type="AlphaFoldDB" id="A0A0P8W7A3"/>
<evidence type="ECO:0000256" key="10">
    <source>
        <dbReference type="ARBA" id="ARBA00023315"/>
    </source>
</evidence>
<keyword evidence="5 14" id="KW-0444">Lipid biosynthesis</keyword>
<evidence type="ECO:0000313" key="19">
    <source>
        <dbReference type="Proteomes" id="UP000050326"/>
    </source>
</evidence>
<evidence type="ECO:0000256" key="2">
    <source>
        <dbReference type="ARBA" id="ARBA00008467"/>
    </source>
</evidence>
<name>A0A0P8W7A3_9CLOT</name>
<dbReference type="InterPro" id="IPR000794">
    <property type="entry name" value="Beta-ketoacyl_synthase"/>
</dbReference>
<dbReference type="CDD" id="cd00834">
    <property type="entry name" value="KAS_I_II"/>
    <property type="match status" value="1"/>
</dbReference>
<comment type="catalytic activity">
    <reaction evidence="12 14">
        <text>(9Z)-hexadecenoyl-[ACP] + malonyl-[ACP] + H(+) = 3-oxo-(11Z)-octadecenoyl-[ACP] + holo-[ACP] + CO2</text>
        <dbReference type="Rhea" id="RHEA:55040"/>
        <dbReference type="Rhea" id="RHEA-COMP:9623"/>
        <dbReference type="Rhea" id="RHEA-COMP:9685"/>
        <dbReference type="Rhea" id="RHEA-COMP:10800"/>
        <dbReference type="Rhea" id="RHEA-COMP:14074"/>
        <dbReference type="ChEBI" id="CHEBI:15378"/>
        <dbReference type="ChEBI" id="CHEBI:16526"/>
        <dbReference type="ChEBI" id="CHEBI:64479"/>
        <dbReference type="ChEBI" id="CHEBI:78449"/>
        <dbReference type="ChEBI" id="CHEBI:83989"/>
        <dbReference type="ChEBI" id="CHEBI:138538"/>
        <dbReference type="EC" id="2.3.1.179"/>
    </reaction>
</comment>
<organism evidence="18 19">
    <name type="scientific">Oxobacter pfennigii</name>
    <dbReference type="NCBI Taxonomy" id="36849"/>
    <lineage>
        <taxon>Bacteria</taxon>
        <taxon>Bacillati</taxon>
        <taxon>Bacillota</taxon>
        <taxon>Clostridia</taxon>
        <taxon>Eubacteriales</taxon>
        <taxon>Clostridiaceae</taxon>
        <taxon>Oxobacter</taxon>
    </lineage>
</organism>
<dbReference type="Pfam" id="PF02801">
    <property type="entry name" value="Ketoacyl-synt_C"/>
    <property type="match status" value="1"/>
</dbReference>
<reference evidence="18 19" key="1">
    <citation type="submission" date="2015-09" db="EMBL/GenBank/DDBJ databases">
        <title>Genome sequence of Oxobacter pfennigii DSM 3222.</title>
        <authorList>
            <person name="Poehlein A."/>
            <person name="Bengelsdorf F.R."/>
            <person name="Schiel-Bengelsdorf B."/>
            <person name="Duerre P."/>
            <person name="Daniel R."/>
        </authorList>
    </citation>
    <scope>NUCLEOTIDE SEQUENCE [LARGE SCALE GENOMIC DNA]</scope>
    <source>
        <strain evidence="18 19">DSM 3222</strain>
    </source>
</reference>
<dbReference type="PIRSF" id="PIRSF000447">
    <property type="entry name" value="KAS_II"/>
    <property type="match status" value="1"/>
</dbReference>
<evidence type="ECO:0000256" key="13">
    <source>
        <dbReference type="ARBA" id="ARBA00047659"/>
    </source>
</evidence>
<comment type="catalytic activity">
    <reaction evidence="13 14">
        <text>a fatty acyl-[ACP] + malonyl-[ACP] + H(+) = a 3-oxoacyl-[ACP] + holo-[ACP] + CO2</text>
        <dbReference type="Rhea" id="RHEA:22836"/>
        <dbReference type="Rhea" id="RHEA-COMP:9623"/>
        <dbReference type="Rhea" id="RHEA-COMP:9685"/>
        <dbReference type="Rhea" id="RHEA-COMP:9916"/>
        <dbReference type="Rhea" id="RHEA-COMP:14125"/>
        <dbReference type="ChEBI" id="CHEBI:15378"/>
        <dbReference type="ChEBI" id="CHEBI:16526"/>
        <dbReference type="ChEBI" id="CHEBI:64479"/>
        <dbReference type="ChEBI" id="CHEBI:78449"/>
        <dbReference type="ChEBI" id="CHEBI:78776"/>
        <dbReference type="ChEBI" id="CHEBI:138651"/>
    </reaction>
</comment>
<evidence type="ECO:0000256" key="14">
    <source>
        <dbReference type="PIRNR" id="PIRNR000447"/>
    </source>
</evidence>
<feature type="active site" description="For beta-ketoacyl synthase activity" evidence="15">
    <location>
        <position position="161"/>
    </location>
</feature>
<gene>
    <name evidence="18" type="primary">fabF</name>
    <name evidence="18" type="ORF">OXPF_21080</name>
</gene>
<evidence type="ECO:0000259" key="17">
    <source>
        <dbReference type="PROSITE" id="PS52004"/>
    </source>
</evidence>